<organism evidence="1 2">
    <name type="scientific">Roseibium denhamense</name>
    <dbReference type="NCBI Taxonomy" id="76305"/>
    <lineage>
        <taxon>Bacteria</taxon>
        <taxon>Pseudomonadati</taxon>
        <taxon>Pseudomonadota</taxon>
        <taxon>Alphaproteobacteria</taxon>
        <taxon>Hyphomicrobiales</taxon>
        <taxon>Stappiaceae</taxon>
        <taxon>Roseibium</taxon>
    </lineage>
</organism>
<sequence>MMNLHNSLDLLNSVYFACVSATRDGFPHLSVDAVIDPPHDWFDAALARQIVMHLMVTEFNLPKRRVVSSQERSREAVNRALQTINERLECPVFAAHYSQIAEAAATRYHFQVDRTLPSSDLEGAA</sequence>
<evidence type="ECO:0000313" key="1">
    <source>
        <dbReference type="EMBL" id="SMP06769.1"/>
    </source>
</evidence>
<accession>A0ABY1NCY9</accession>
<name>A0ABY1NCY9_9HYPH</name>
<proteinExistence type="predicted"/>
<comment type="caution">
    <text evidence="1">The sequence shown here is derived from an EMBL/GenBank/DDBJ whole genome shotgun (WGS) entry which is preliminary data.</text>
</comment>
<dbReference type="EMBL" id="FXTT01000001">
    <property type="protein sequence ID" value="SMP06769.1"/>
    <property type="molecule type" value="Genomic_DNA"/>
</dbReference>
<dbReference type="Proteomes" id="UP001157914">
    <property type="component" value="Unassembled WGS sequence"/>
</dbReference>
<protein>
    <submittedName>
        <fullName evidence="1">Uncharacterized protein</fullName>
    </submittedName>
</protein>
<gene>
    <name evidence="1" type="ORF">SAMN06265374_0803</name>
</gene>
<reference evidence="1 2" key="1">
    <citation type="submission" date="2017-05" db="EMBL/GenBank/DDBJ databases">
        <authorList>
            <person name="Varghese N."/>
            <person name="Submissions S."/>
        </authorList>
    </citation>
    <scope>NUCLEOTIDE SEQUENCE [LARGE SCALE GENOMIC DNA]</scope>
    <source>
        <strain evidence="1 2">DSM 15949</strain>
    </source>
</reference>
<dbReference type="RefSeq" id="WP_244314068.1">
    <property type="nucleotide sequence ID" value="NZ_BAAAEA010000001.1"/>
</dbReference>
<keyword evidence="2" id="KW-1185">Reference proteome</keyword>
<evidence type="ECO:0000313" key="2">
    <source>
        <dbReference type="Proteomes" id="UP001157914"/>
    </source>
</evidence>